<dbReference type="Pfam" id="PF00293">
    <property type="entry name" value="NUDIX"/>
    <property type="match status" value="1"/>
</dbReference>
<name>A0ABU7H3D7_9SPHI</name>
<comment type="caution">
    <text evidence="4">The sequence shown here is derived from an EMBL/GenBank/DDBJ whole genome shotgun (WGS) entry which is preliminary data.</text>
</comment>
<dbReference type="PANTHER" id="PTHR43046:SF14">
    <property type="entry name" value="MUTT_NUDIX FAMILY PROTEIN"/>
    <property type="match status" value="1"/>
</dbReference>
<dbReference type="PANTHER" id="PTHR43046">
    <property type="entry name" value="GDP-MANNOSE MANNOSYL HYDROLASE"/>
    <property type="match status" value="1"/>
</dbReference>
<gene>
    <name evidence="4" type="ORF">VRU49_10530</name>
</gene>
<evidence type="ECO:0000313" key="5">
    <source>
        <dbReference type="Proteomes" id="UP001337681"/>
    </source>
</evidence>
<dbReference type="Gene3D" id="3.90.79.10">
    <property type="entry name" value="Nucleoside Triphosphate Pyrophosphohydrolase"/>
    <property type="match status" value="1"/>
</dbReference>
<evidence type="ECO:0000259" key="3">
    <source>
        <dbReference type="PROSITE" id="PS51462"/>
    </source>
</evidence>
<feature type="domain" description="Nudix hydrolase" evidence="3">
    <location>
        <begin position="3"/>
        <end position="142"/>
    </location>
</feature>
<dbReference type="InterPro" id="IPR000086">
    <property type="entry name" value="NUDIX_hydrolase_dom"/>
</dbReference>
<dbReference type="RefSeq" id="WP_330146744.1">
    <property type="nucleotide sequence ID" value="NZ_JAZDQU010000002.1"/>
</dbReference>
<dbReference type="EMBL" id="JAZDQU010000002">
    <property type="protein sequence ID" value="MEE1885852.1"/>
    <property type="molecule type" value="Genomic_DNA"/>
</dbReference>
<protein>
    <submittedName>
        <fullName evidence="4">NUDIX domain-containing protein</fullName>
    </submittedName>
</protein>
<evidence type="ECO:0000256" key="2">
    <source>
        <dbReference type="ARBA" id="ARBA00022801"/>
    </source>
</evidence>
<keyword evidence="2" id="KW-0378">Hydrolase</keyword>
<dbReference type="SUPFAM" id="SSF55811">
    <property type="entry name" value="Nudix"/>
    <property type="match status" value="1"/>
</dbReference>
<accession>A0ABU7H3D7</accession>
<organism evidence="4 5">
    <name type="scientific">Pedobacter flavus</name>
    <dbReference type="NCBI Taxonomy" id="3113906"/>
    <lineage>
        <taxon>Bacteria</taxon>
        <taxon>Pseudomonadati</taxon>
        <taxon>Bacteroidota</taxon>
        <taxon>Sphingobacteriia</taxon>
        <taxon>Sphingobacteriales</taxon>
        <taxon>Sphingobacteriaceae</taxon>
        <taxon>Pedobacter</taxon>
    </lineage>
</organism>
<evidence type="ECO:0000256" key="1">
    <source>
        <dbReference type="ARBA" id="ARBA00001946"/>
    </source>
</evidence>
<dbReference type="Proteomes" id="UP001337681">
    <property type="component" value="Unassembled WGS sequence"/>
</dbReference>
<evidence type="ECO:0000313" key="4">
    <source>
        <dbReference type="EMBL" id="MEE1885852.1"/>
    </source>
</evidence>
<proteinExistence type="predicted"/>
<reference evidence="4 5" key="1">
    <citation type="submission" date="2024-01" db="EMBL/GenBank/DDBJ databases">
        <title>Pedobacter sp. nov., isolated from oil-contaminated soil.</title>
        <authorList>
            <person name="Le N.T.T."/>
        </authorList>
    </citation>
    <scope>NUCLEOTIDE SEQUENCE [LARGE SCALE GENOMIC DNA]</scope>
    <source>
        <strain evidence="4 5">VNH31</strain>
    </source>
</reference>
<dbReference type="InterPro" id="IPR015797">
    <property type="entry name" value="NUDIX_hydrolase-like_dom_sf"/>
</dbReference>
<keyword evidence="5" id="KW-1185">Reference proteome</keyword>
<dbReference type="PROSITE" id="PS51462">
    <property type="entry name" value="NUDIX"/>
    <property type="match status" value="1"/>
</dbReference>
<comment type="cofactor">
    <cofactor evidence="1">
        <name>Mg(2+)</name>
        <dbReference type="ChEBI" id="CHEBI:18420"/>
    </cofactor>
</comment>
<sequence length="148" mass="17302">MSYFNIRIYGLLINDLQEILLSDEQKQGRFFTKFPGGGLELGEGIVDCLKREYLEECNLNIEVGRHIYTTDFYEQSSFNDSQIVSIYYLVHPNEEMTFSTNIESFDFSKDINAHQVFRWKPLSELTIDDVTFKTDQLAIQHLKSILDL</sequence>